<dbReference type="RefSeq" id="WP_091239869.1">
    <property type="nucleotide sequence ID" value="NZ_FNAG01000002.1"/>
</dbReference>
<keyword evidence="3" id="KW-1185">Reference proteome</keyword>
<dbReference type="OrthoDB" id="6197669at2"/>
<evidence type="ECO:0000313" key="3">
    <source>
        <dbReference type="Proteomes" id="UP000199603"/>
    </source>
</evidence>
<dbReference type="Proteomes" id="UP000199603">
    <property type="component" value="Unassembled WGS sequence"/>
</dbReference>
<dbReference type="InterPro" id="IPR018551">
    <property type="entry name" value="DUF2007"/>
</dbReference>
<name>A0A1G6U562_9GAMM</name>
<dbReference type="AlphaFoldDB" id="A0A1G6U562"/>
<proteinExistence type="predicted"/>
<evidence type="ECO:0000313" key="2">
    <source>
        <dbReference type="EMBL" id="SDD36459.1"/>
    </source>
</evidence>
<protein>
    <submittedName>
        <fullName evidence="2">Putative signal transducing protein</fullName>
    </submittedName>
</protein>
<evidence type="ECO:0000259" key="1">
    <source>
        <dbReference type="Pfam" id="PF09413"/>
    </source>
</evidence>
<feature type="domain" description="DUF2007" evidence="1">
    <location>
        <begin position="1"/>
        <end position="66"/>
    </location>
</feature>
<dbReference type="Pfam" id="PF09413">
    <property type="entry name" value="DUF2007"/>
    <property type="match status" value="1"/>
</dbReference>
<organism evidence="2 3">
    <name type="scientific">Aquimonas voraii</name>
    <dbReference type="NCBI Taxonomy" id="265719"/>
    <lineage>
        <taxon>Bacteria</taxon>
        <taxon>Pseudomonadati</taxon>
        <taxon>Pseudomonadota</taxon>
        <taxon>Gammaproteobacteria</taxon>
        <taxon>Lysobacterales</taxon>
        <taxon>Lysobacteraceae</taxon>
        <taxon>Aquimonas</taxon>
    </lineage>
</organism>
<gene>
    <name evidence="2" type="ORF">SAMN04488509_102169</name>
</gene>
<sequence>MRKVYEADSYIDAQITRGWLEAAGVPSLLAGEHLGGAIGELPVAGLHSLWVGDDFEHAARAALAELAAQRDEGAEGEGAAASDDGLLPA</sequence>
<accession>A0A1G6U562</accession>
<reference evidence="2 3" key="1">
    <citation type="submission" date="2016-10" db="EMBL/GenBank/DDBJ databases">
        <authorList>
            <person name="de Groot N.N."/>
        </authorList>
    </citation>
    <scope>NUCLEOTIDE SEQUENCE [LARGE SCALE GENOMIC DNA]</scope>
    <source>
        <strain evidence="2 3">DSM 16957</strain>
    </source>
</reference>
<dbReference type="EMBL" id="FNAG01000002">
    <property type="protein sequence ID" value="SDD36459.1"/>
    <property type="molecule type" value="Genomic_DNA"/>
</dbReference>